<feature type="domain" description="FAD/NAD(P)-binding" evidence="4">
    <location>
        <begin position="9"/>
        <end position="327"/>
    </location>
</feature>
<evidence type="ECO:0000259" key="3">
    <source>
        <dbReference type="Pfam" id="PF04324"/>
    </source>
</evidence>
<dbReference type="PANTHER" id="PTHR42949:SF3">
    <property type="entry name" value="ANAEROBIC GLYCEROL-3-PHOSPHATE DEHYDROGENASE SUBUNIT B"/>
    <property type="match status" value="1"/>
</dbReference>
<dbReference type="RefSeq" id="WP_076530398.1">
    <property type="nucleotide sequence ID" value="NZ_BMEH01000003.1"/>
</dbReference>
<evidence type="ECO:0000313" key="6">
    <source>
        <dbReference type="Proteomes" id="UP000186141"/>
    </source>
</evidence>
<dbReference type="CDD" id="cd19946">
    <property type="entry name" value="GlpA-like_Fer2_BFD-like"/>
    <property type="match status" value="1"/>
</dbReference>
<dbReference type="AlphaFoldDB" id="A0A1N7N2G2"/>
<feature type="region of interest" description="Disordered" evidence="2">
    <location>
        <begin position="445"/>
        <end position="468"/>
    </location>
</feature>
<dbReference type="PRINTS" id="PR00469">
    <property type="entry name" value="PNDRDTASEII"/>
</dbReference>
<gene>
    <name evidence="5" type="ORF">SAMN05421774_10371</name>
</gene>
<keyword evidence="1" id="KW-0560">Oxidoreductase</keyword>
<dbReference type="Pfam" id="PF04324">
    <property type="entry name" value="Fer2_BFD"/>
    <property type="match status" value="1"/>
</dbReference>
<proteinExistence type="predicted"/>
<keyword evidence="6" id="KW-1185">Reference proteome</keyword>
<organism evidence="5 6">
    <name type="scientific">Gemmobacter megaterium</name>
    <dbReference type="NCBI Taxonomy" id="1086013"/>
    <lineage>
        <taxon>Bacteria</taxon>
        <taxon>Pseudomonadati</taxon>
        <taxon>Pseudomonadota</taxon>
        <taxon>Alphaproteobacteria</taxon>
        <taxon>Rhodobacterales</taxon>
        <taxon>Paracoccaceae</taxon>
        <taxon>Gemmobacter</taxon>
    </lineage>
</organism>
<dbReference type="OrthoDB" id="9801699at2"/>
<dbReference type="InterPro" id="IPR017224">
    <property type="entry name" value="Opine_Oxase_asu/HCN_bsu"/>
</dbReference>
<evidence type="ECO:0000256" key="1">
    <source>
        <dbReference type="ARBA" id="ARBA00023002"/>
    </source>
</evidence>
<dbReference type="GO" id="GO:0016491">
    <property type="term" value="F:oxidoreductase activity"/>
    <property type="evidence" value="ECO:0007669"/>
    <property type="project" value="UniProtKB-KW"/>
</dbReference>
<dbReference type="PANTHER" id="PTHR42949">
    <property type="entry name" value="ANAEROBIC GLYCEROL-3-PHOSPHATE DEHYDROGENASE SUBUNIT B"/>
    <property type="match status" value="1"/>
</dbReference>
<dbReference type="InterPro" id="IPR051691">
    <property type="entry name" value="Metab_Enz_Cyan_OpOx_G3PDH"/>
</dbReference>
<dbReference type="SUPFAM" id="SSF51905">
    <property type="entry name" value="FAD/NAD(P)-binding domain"/>
    <property type="match status" value="1"/>
</dbReference>
<reference evidence="5 6" key="1">
    <citation type="submission" date="2017-01" db="EMBL/GenBank/DDBJ databases">
        <authorList>
            <person name="Mah S.A."/>
            <person name="Swanson W.J."/>
            <person name="Moy G.W."/>
            <person name="Vacquier V.D."/>
        </authorList>
    </citation>
    <scope>NUCLEOTIDE SEQUENCE [LARGE SCALE GENOMIC DNA]</scope>
    <source>
        <strain evidence="5 6">DSM 26375</strain>
    </source>
</reference>
<evidence type="ECO:0000259" key="4">
    <source>
        <dbReference type="Pfam" id="PF07992"/>
    </source>
</evidence>
<dbReference type="Proteomes" id="UP000186141">
    <property type="component" value="Unassembled WGS sequence"/>
</dbReference>
<dbReference type="PRINTS" id="PR00368">
    <property type="entry name" value="FADPNR"/>
</dbReference>
<dbReference type="InterPro" id="IPR036188">
    <property type="entry name" value="FAD/NAD-bd_sf"/>
</dbReference>
<evidence type="ECO:0000313" key="5">
    <source>
        <dbReference type="EMBL" id="SIS92512.1"/>
    </source>
</evidence>
<dbReference type="InterPro" id="IPR041854">
    <property type="entry name" value="BFD-like_2Fe2S-bd_dom_sf"/>
</dbReference>
<dbReference type="EMBL" id="FTOT01000003">
    <property type="protein sequence ID" value="SIS92512.1"/>
    <property type="molecule type" value="Genomic_DNA"/>
</dbReference>
<sequence>MTGPDPLPVAVIGAGPAGLRAAQRLVAAGLRPILLDEAAAPGGQIYRRPPPPLAALRDPAALYGADAGRAMALARMFETIRDRVDYRPQTLVWNAARADGGALSLQLRGADGVDADLRVRTVVLATGAMDRVVPVPGWTRPGVFSLGGAQIMLKAQAHLIGRRPVFAGSGPLLYLVAWQYAKAGALPAAVIDVASFGTKMLAAPRMLARPRLLLRGARMALDLRRMGVPMIEGALAVRIEQGTEGLSVHWRAGSRGGIVGCDAVGMGHGLKPERQLADLLGCPVAFDPRSGQWHSTTDAEGRSPIPGVYLAGDMVRINGAHSAEAAGEMAASALLRDMGLARTSAPRRVLLRLALARTAAFRRGLERAFALPPAAICDMPDETVVCRCEGVSAGDLRRALDIWGPADLNRLKAVTRCGMGRCQGRLCGATAGALMAAEAGLPPDAPGPLRGQAPVKPLPLPTFLTGGA</sequence>
<feature type="domain" description="BFD-like [2Fe-2S]-binding" evidence="3">
    <location>
        <begin position="384"/>
        <end position="436"/>
    </location>
</feature>
<evidence type="ECO:0000256" key="2">
    <source>
        <dbReference type="SAM" id="MobiDB-lite"/>
    </source>
</evidence>
<dbReference type="PIRSF" id="PIRSF037495">
    <property type="entry name" value="Opine_OX_OoxA/HcnB"/>
    <property type="match status" value="1"/>
</dbReference>
<name>A0A1N7N2G2_9RHOB</name>
<accession>A0A1N7N2G2</accession>
<dbReference type="Gene3D" id="3.50.50.60">
    <property type="entry name" value="FAD/NAD(P)-binding domain"/>
    <property type="match status" value="2"/>
</dbReference>
<dbReference type="InterPro" id="IPR023753">
    <property type="entry name" value="FAD/NAD-binding_dom"/>
</dbReference>
<dbReference type="Gene3D" id="1.10.10.1100">
    <property type="entry name" value="BFD-like [2Fe-2S]-binding domain"/>
    <property type="match status" value="1"/>
</dbReference>
<protein>
    <submittedName>
        <fullName evidence="5">NADPH-dependent 2,4-dienoyl-CoA reductase, sulfur reductase</fullName>
    </submittedName>
</protein>
<dbReference type="STRING" id="1086013.SAMN05421774_10371"/>
<dbReference type="InterPro" id="IPR007419">
    <property type="entry name" value="BFD-like_2Fe2S-bd_dom"/>
</dbReference>
<dbReference type="Pfam" id="PF07992">
    <property type="entry name" value="Pyr_redox_2"/>
    <property type="match status" value="1"/>
</dbReference>